<dbReference type="NCBIfam" id="TIGR00377">
    <property type="entry name" value="ant_ant_sig"/>
    <property type="match status" value="1"/>
</dbReference>
<gene>
    <name evidence="4" type="ORF">NP048_06485</name>
</gene>
<proteinExistence type="inferred from homology"/>
<evidence type="ECO:0000313" key="4">
    <source>
        <dbReference type="EMBL" id="UUI73083.1"/>
    </source>
</evidence>
<dbReference type="InterPro" id="IPR003658">
    <property type="entry name" value="Anti-sigma_ant"/>
</dbReference>
<protein>
    <recommendedName>
        <fullName evidence="2">Anti-sigma factor antagonist</fullName>
    </recommendedName>
</protein>
<dbReference type="Gene3D" id="3.30.750.24">
    <property type="entry name" value="STAS domain"/>
    <property type="match status" value="1"/>
</dbReference>
<dbReference type="PROSITE" id="PS50801">
    <property type="entry name" value="STAS"/>
    <property type="match status" value="1"/>
</dbReference>
<dbReference type="Proteomes" id="UP001316384">
    <property type="component" value="Chromosome"/>
</dbReference>
<evidence type="ECO:0000259" key="3">
    <source>
        <dbReference type="PROSITE" id="PS50801"/>
    </source>
</evidence>
<dbReference type="PANTHER" id="PTHR33495:SF2">
    <property type="entry name" value="ANTI-SIGMA FACTOR ANTAGONIST TM_1081-RELATED"/>
    <property type="match status" value="1"/>
</dbReference>
<reference evidence="4 5" key="1">
    <citation type="submission" date="2022-07" db="EMBL/GenBank/DDBJ databases">
        <title>Novel species in genus cellulomonas.</title>
        <authorList>
            <person name="Ye L."/>
        </authorList>
    </citation>
    <scope>NUCLEOTIDE SEQUENCE [LARGE SCALE GENOMIC DNA]</scope>
    <source>
        <strain evidence="5">zg-B89</strain>
    </source>
</reference>
<dbReference type="PANTHER" id="PTHR33495">
    <property type="entry name" value="ANTI-SIGMA FACTOR ANTAGONIST TM_1081-RELATED-RELATED"/>
    <property type="match status" value="1"/>
</dbReference>
<keyword evidence="5" id="KW-1185">Reference proteome</keyword>
<accession>A0ABY5KTM4</accession>
<dbReference type="SUPFAM" id="SSF52091">
    <property type="entry name" value="SpoIIaa-like"/>
    <property type="match status" value="1"/>
</dbReference>
<dbReference type="EMBL" id="CP101987">
    <property type="protein sequence ID" value="UUI73083.1"/>
    <property type="molecule type" value="Genomic_DNA"/>
</dbReference>
<dbReference type="InterPro" id="IPR002645">
    <property type="entry name" value="STAS_dom"/>
</dbReference>
<sequence>MDARPALGGHLEVRDEGATLRVVLGGAIDLAVRERDAPALWDALDAPAVRGVDVDASDVTFLDSTGLSVLVRLARDAAERGLPLRLAAVSPRVADLLEQTGVGDWMAALTDSLTDAR</sequence>
<dbReference type="Pfam" id="PF01740">
    <property type="entry name" value="STAS"/>
    <property type="match status" value="1"/>
</dbReference>
<evidence type="ECO:0000256" key="1">
    <source>
        <dbReference type="ARBA" id="ARBA00009013"/>
    </source>
</evidence>
<evidence type="ECO:0000313" key="5">
    <source>
        <dbReference type="Proteomes" id="UP001316384"/>
    </source>
</evidence>
<feature type="domain" description="STAS" evidence="3">
    <location>
        <begin position="9"/>
        <end position="117"/>
    </location>
</feature>
<organism evidence="4 5">
    <name type="scientific">Cellulomonas xiejunii</name>
    <dbReference type="NCBI Taxonomy" id="2968083"/>
    <lineage>
        <taxon>Bacteria</taxon>
        <taxon>Bacillati</taxon>
        <taxon>Actinomycetota</taxon>
        <taxon>Actinomycetes</taxon>
        <taxon>Micrococcales</taxon>
        <taxon>Cellulomonadaceae</taxon>
        <taxon>Cellulomonas</taxon>
    </lineage>
</organism>
<evidence type="ECO:0000256" key="2">
    <source>
        <dbReference type="RuleBase" id="RU003749"/>
    </source>
</evidence>
<dbReference type="RefSeq" id="WP_227577394.1">
    <property type="nucleotide sequence ID" value="NZ_CP101987.1"/>
</dbReference>
<dbReference type="CDD" id="cd07043">
    <property type="entry name" value="STAS_anti-anti-sigma_factors"/>
    <property type="match status" value="1"/>
</dbReference>
<name>A0ABY5KTM4_9CELL</name>
<dbReference type="InterPro" id="IPR036513">
    <property type="entry name" value="STAS_dom_sf"/>
</dbReference>
<comment type="similarity">
    <text evidence="1 2">Belongs to the anti-sigma-factor antagonist family.</text>
</comment>